<evidence type="ECO:0000313" key="11">
    <source>
        <dbReference type="Ensembl" id="ENSNGAP00000025793.1"/>
    </source>
</evidence>
<evidence type="ECO:0000256" key="1">
    <source>
        <dbReference type="ARBA" id="ARBA00022454"/>
    </source>
</evidence>
<dbReference type="AlphaFoldDB" id="A0A8C6WDB0"/>
<dbReference type="GO" id="GO:0040029">
    <property type="term" value="P:epigenetic regulation of gene expression"/>
    <property type="evidence" value="ECO:0007669"/>
    <property type="project" value="Ensembl"/>
</dbReference>
<feature type="compositionally biased region" description="Basic residues" evidence="9">
    <location>
        <begin position="124"/>
        <end position="133"/>
    </location>
</feature>
<gene>
    <name evidence="11" type="primary">LOC103751487</name>
</gene>
<comment type="function">
    <text evidence="4">May play a key role in the control of gene expression during oogenesis and early embryogenesis, presumably through the perturbation of chromatin structure. Essential for meiotic maturation of germinal vesicle-stage oocytes. The somatic type linker histone H1c is rapidly replaced by H1oo in a donor nucleus transplanted into an oocyte. The greater mobility of H1oo as compared to H1c may contribute to this rapid replacement and increased instability of the embryonic chromatin structure. The rapid replacement of H1c with H1oo may play an important role in nuclear remodeling.</text>
</comment>
<dbReference type="OMA" id="KMGPPMA"/>
<dbReference type="Gene3D" id="1.10.10.10">
    <property type="entry name" value="Winged helix-like DNA-binding domain superfamily/Winged helix DNA-binding domain"/>
    <property type="match status" value="1"/>
</dbReference>
<accession>A0A8C6WDB0</accession>
<reference evidence="11" key="2">
    <citation type="submission" date="2025-09" db="UniProtKB">
        <authorList>
            <consortium name="Ensembl"/>
        </authorList>
    </citation>
    <scope>IDENTIFICATION</scope>
</reference>
<feature type="domain" description="H15" evidence="10">
    <location>
        <begin position="47"/>
        <end position="125"/>
    </location>
</feature>
<dbReference type="PROSITE" id="PS51504">
    <property type="entry name" value="H15"/>
    <property type="match status" value="1"/>
</dbReference>
<feature type="compositionally biased region" description="Basic and acidic residues" evidence="9">
    <location>
        <begin position="184"/>
        <end position="199"/>
    </location>
</feature>
<evidence type="ECO:0000256" key="5">
    <source>
        <dbReference type="ARBA" id="ARBA00073462"/>
    </source>
</evidence>
<dbReference type="GeneTree" id="ENSGT00940000160900"/>
<reference evidence="11" key="1">
    <citation type="submission" date="2025-08" db="UniProtKB">
        <authorList>
            <consortium name="Ensembl"/>
        </authorList>
    </citation>
    <scope>IDENTIFICATION</scope>
</reference>
<dbReference type="GO" id="GO:0000786">
    <property type="term" value="C:nucleosome"/>
    <property type="evidence" value="ECO:0007669"/>
    <property type="project" value="InterPro"/>
</dbReference>
<dbReference type="Ensembl" id="ENSNGAT00000031514.1">
    <property type="protein sequence ID" value="ENSNGAP00000025793.1"/>
    <property type="gene ID" value="ENSNGAG00000023630.1"/>
</dbReference>
<keyword evidence="3" id="KW-0539">Nucleus</keyword>
<feature type="compositionally biased region" description="Low complexity" evidence="9">
    <location>
        <begin position="8"/>
        <end position="29"/>
    </location>
</feature>
<keyword evidence="1" id="KW-0158">Chromosome</keyword>
<dbReference type="FunFam" id="1.10.10.10:FF:000393">
    <property type="entry name" value="Oocyte-specific H1 histone"/>
    <property type="match status" value="1"/>
</dbReference>
<proteinExistence type="predicted"/>
<dbReference type="GO" id="GO:0006334">
    <property type="term" value="P:nucleosome assembly"/>
    <property type="evidence" value="ECO:0007669"/>
    <property type="project" value="InterPro"/>
</dbReference>
<dbReference type="CDD" id="cd00073">
    <property type="entry name" value="H15"/>
    <property type="match status" value="1"/>
</dbReference>
<feature type="region of interest" description="Disordered" evidence="9">
    <location>
        <begin position="1"/>
        <end position="46"/>
    </location>
</feature>
<evidence type="ECO:0000259" key="10">
    <source>
        <dbReference type="PROSITE" id="PS51504"/>
    </source>
</evidence>
<dbReference type="GO" id="GO:0030527">
    <property type="term" value="F:structural constituent of chromatin"/>
    <property type="evidence" value="ECO:0007669"/>
    <property type="project" value="Ensembl"/>
</dbReference>
<dbReference type="GO" id="GO:0031492">
    <property type="term" value="F:nucleosomal DNA binding"/>
    <property type="evidence" value="ECO:0007669"/>
    <property type="project" value="Ensembl"/>
</dbReference>
<feature type="compositionally biased region" description="Basic residues" evidence="9">
    <location>
        <begin position="238"/>
        <end position="247"/>
    </location>
</feature>
<dbReference type="InterPro" id="IPR005818">
    <property type="entry name" value="Histone_H1/H5_H15"/>
</dbReference>
<name>A0A8C6WDB0_NANGA</name>
<evidence type="ECO:0000256" key="7">
    <source>
        <dbReference type="ARBA" id="ARBA00078520"/>
    </source>
</evidence>
<evidence type="ECO:0000256" key="2">
    <source>
        <dbReference type="ARBA" id="ARBA00023125"/>
    </source>
</evidence>
<feature type="compositionally biased region" description="Basic and acidic residues" evidence="9">
    <location>
        <begin position="31"/>
        <end position="44"/>
    </location>
</feature>
<evidence type="ECO:0000256" key="3">
    <source>
        <dbReference type="ARBA" id="ARBA00023242"/>
    </source>
</evidence>
<evidence type="ECO:0000313" key="12">
    <source>
        <dbReference type="Proteomes" id="UP000694381"/>
    </source>
</evidence>
<keyword evidence="12" id="KW-1185">Reference proteome</keyword>
<organism evidence="11 12">
    <name type="scientific">Nannospalax galili</name>
    <name type="common">Northern Israeli blind subterranean mole rat</name>
    <name type="synonym">Spalax galili</name>
    <dbReference type="NCBI Taxonomy" id="1026970"/>
    <lineage>
        <taxon>Eukaryota</taxon>
        <taxon>Metazoa</taxon>
        <taxon>Chordata</taxon>
        <taxon>Craniata</taxon>
        <taxon>Vertebrata</taxon>
        <taxon>Euteleostomi</taxon>
        <taxon>Mammalia</taxon>
        <taxon>Eutheria</taxon>
        <taxon>Euarchontoglires</taxon>
        <taxon>Glires</taxon>
        <taxon>Rodentia</taxon>
        <taxon>Myomorpha</taxon>
        <taxon>Muroidea</taxon>
        <taxon>Spalacidae</taxon>
        <taxon>Spalacinae</taxon>
        <taxon>Nannospalax</taxon>
    </lineage>
</organism>
<feature type="region of interest" description="Disordered" evidence="9">
    <location>
        <begin position="108"/>
        <end position="313"/>
    </location>
</feature>
<evidence type="ECO:0000256" key="6">
    <source>
        <dbReference type="ARBA" id="ARBA00078404"/>
    </source>
</evidence>
<evidence type="ECO:0000256" key="8">
    <source>
        <dbReference type="ARBA" id="ARBA00080360"/>
    </source>
</evidence>
<dbReference type="GO" id="GO:0001674">
    <property type="term" value="C:female germ cell nucleus"/>
    <property type="evidence" value="ECO:0007669"/>
    <property type="project" value="Ensembl"/>
</dbReference>
<dbReference type="Proteomes" id="UP000694381">
    <property type="component" value="Unassembled WGS sequence"/>
</dbReference>
<dbReference type="SUPFAM" id="SSF46785">
    <property type="entry name" value="Winged helix' DNA-binding domain"/>
    <property type="match status" value="1"/>
</dbReference>
<sequence>MAPGSIASVSSSSSSSPSTDTSPSGSSVSLRTDKPGPRYSDVRVGRRNPTMLRMVLEAMQARERRQGTSVVAIKIYILHKYPTVDATRFKYLLKRALDTGMSRGLLARPANSKAKGATGSFKLVPKHKRKKTGSRGSTGAKRTDPQKPGRPKRDHTSEAKVEKVALKPGHGSKAYPCPGATLEKAPKKGSEAKPEEARKAPLKSTKAVWTPVSTSGLSQKSKVKYSANRQGAAETHGKTKAVGKKSKPMASKVQNGVASPTKRKMAARVLNKTVVQGAETGPKTKAPAPPRGTGLKAQPTYRKTRTPESPKAF</sequence>
<evidence type="ECO:0000256" key="9">
    <source>
        <dbReference type="SAM" id="MobiDB-lite"/>
    </source>
</evidence>
<keyword evidence="2" id="KW-0238">DNA-binding</keyword>
<evidence type="ECO:0000256" key="4">
    <source>
        <dbReference type="ARBA" id="ARBA00056213"/>
    </source>
</evidence>
<protein>
    <recommendedName>
        <fullName evidence="5">Histone H1.8</fullName>
    </recommendedName>
    <alternativeName>
        <fullName evidence="8">Histone H1oo</fullName>
    </alternativeName>
    <alternativeName>
        <fullName evidence="6">Oocyte-specific histone H1</fullName>
    </alternativeName>
    <alternativeName>
        <fullName evidence="7">Oocyte-specific linker histone H1</fullName>
    </alternativeName>
</protein>
<dbReference type="Pfam" id="PF00538">
    <property type="entry name" value="Linker_histone"/>
    <property type="match status" value="1"/>
</dbReference>
<feature type="compositionally biased region" description="Basic and acidic residues" evidence="9">
    <location>
        <begin position="154"/>
        <end position="165"/>
    </location>
</feature>
<dbReference type="InterPro" id="IPR036390">
    <property type="entry name" value="WH_DNA-bd_sf"/>
</dbReference>
<dbReference type="InterPro" id="IPR036388">
    <property type="entry name" value="WH-like_DNA-bd_sf"/>
</dbReference>
<dbReference type="SMART" id="SM00526">
    <property type="entry name" value="H15"/>
    <property type="match status" value="1"/>
</dbReference>
<feature type="compositionally biased region" description="Polar residues" evidence="9">
    <location>
        <begin position="211"/>
        <end position="220"/>
    </location>
</feature>